<dbReference type="Gramene" id="Pp3c4_24010V3.2">
    <property type="protein sequence ID" value="Pp3c4_24010V3.2"/>
    <property type="gene ID" value="Pp3c4_24010"/>
</dbReference>
<evidence type="ECO:0000256" key="3">
    <source>
        <dbReference type="ARBA" id="ARBA00023175"/>
    </source>
</evidence>
<feature type="region of interest" description="Disordered" evidence="6">
    <location>
        <begin position="885"/>
        <end position="927"/>
    </location>
</feature>
<dbReference type="InterPro" id="IPR027640">
    <property type="entry name" value="Kinesin-like_fam"/>
</dbReference>
<evidence type="ECO:0000313" key="9">
    <source>
        <dbReference type="EMBL" id="PNR55775.1"/>
    </source>
</evidence>
<reference evidence="9 11" key="3">
    <citation type="journal article" date="2018" name="Plant J.">
        <title>The Physcomitrella patens chromosome-scale assembly reveals moss genome structure and evolution.</title>
        <authorList>
            <person name="Lang D."/>
            <person name="Ullrich K.K."/>
            <person name="Murat F."/>
            <person name="Fuchs J."/>
            <person name="Jenkins J."/>
            <person name="Haas F.B."/>
            <person name="Piednoel M."/>
            <person name="Gundlach H."/>
            <person name="Van Bel M."/>
            <person name="Meyberg R."/>
            <person name="Vives C."/>
            <person name="Morata J."/>
            <person name="Symeonidi A."/>
            <person name="Hiss M."/>
            <person name="Muchero W."/>
            <person name="Kamisugi Y."/>
            <person name="Saleh O."/>
            <person name="Blanc G."/>
            <person name="Decker E.L."/>
            <person name="van Gessel N."/>
            <person name="Grimwood J."/>
            <person name="Hayes R.D."/>
            <person name="Graham S.W."/>
            <person name="Gunter L.E."/>
            <person name="McDaniel S.F."/>
            <person name="Hoernstein S.N.W."/>
            <person name="Larsson A."/>
            <person name="Li F.W."/>
            <person name="Perroud P.F."/>
            <person name="Phillips J."/>
            <person name="Ranjan P."/>
            <person name="Rokshar D.S."/>
            <person name="Rothfels C.J."/>
            <person name="Schneider L."/>
            <person name="Shu S."/>
            <person name="Stevenson D.W."/>
            <person name="Thummler F."/>
            <person name="Tillich M."/>
            <person name="Villarreal Aguilar J.C."/>
            <person name="Widiez T."/>
            <person name="Wong G.K."/>
            <person name="Wymore A."/>
            <person name="Zhang Y."/>
            <person name="Zimmer A.D."/>
            <person name="Quatrano R.S."/>
            <person name="Mayer K.F.X."/>
            <person name="Goodstein D."/>
            <person name="Casacuberta J.M."/>
            <person name="Vandepoele K."/>
            <person name="Reski R."/>
            <person name="Cuming A.C."/>
            <person name="Tuskan G.A."/>
            <person name="Maumus F."/>
            <person name="Salse J."/>
            <person name="Schmutz J."/>
            <person name="Rensing S.A."/>
        </authorList>
    </citation>
    <scope>NUCLEOTIDE SEQUENCE [LARGE SCALE GENOMIC DNA]</scope>
    <source>
        <strain evidence="10 11">cv. Gransden 2004</strain>
    </source>
</reference>
<feature type="binding site" evidence="4">
    <location>
        <begin position="251"/>
        <end position="258"/>
    </location>
    <ligand>
        <name>ATP</name>
        <dbReference type="ChEBI" id="CHEBI:30616"/>
    </ligand>
</feature>
<keyword evidence="2 4" id="KW-0067">ATP-binding</keyword>
<evidence type="ECO:0000256" key="5">
    <source>
        <dbReference type="SAM" id="Coils"/>
    </source>
</evidence>
<dbReference type="GO" id="GO:0007018">
    <property type="term" value="P:microtubule-based movement"/>
    <property type="evidence" value="ECO:0007669"/>
    <property type="project" value="InterPro"/>
</dbReference>
<gene>
    <name evidence="8" type="primary">KAC2</name>
    <name evidence="10" type="synonym">LOC112281002</name>
    <name evidence="9" type="ORF">PHYPA_006672</name>
</gene>
<keyword evidence="5" id="KW-0175">Coiled coil</keyword>
<dbReference type="GO" id="GO:0007017">
    <property type="term" value="P:microtubule-based process"/>
    <property type="evidence" value="ECO:0000318"/>
    <property type="project" value="GO_Central"/>
</dbReference>
<dbReference type="GO" id="GO:0003777">
    <property type="term" value="F:microtubule motor activity"/>
    <property type="evidence" value="ECO:0007669"/>
    <property type="project" value="InterPro"/>
</dbReference>
<organism evidence="8">
    <name type="scientific">Physcomitrium patens</name>
    <name type="common">Spreading-leaved earth moss</name>
    <name type="synonym">Physcomitrella patens</name>
    <dbReference type="NCBI Taxonomy" id="3218"/>
    <lineage>
        <taxon>Eukaryota</taxon>
        <taxon>Viridiplantae</taxon>
        <taxon>Streptophyta</taxon>
        <taxon>Embryophyta</taxon>
        <taxon>Bryophyta</taxon>
        <taxon>Bryophytina</taxon>
        <taxon>Bryopsida</taxon>
        <taxon>Funariidae</taxon>
        <taxon>Funariales</taxon>
        <taxon>Funariaceae</taxon>
        <taxon>Physcomitrium</taxon>
    </lineage>
</organism>
<dbReference type="GO" id="GO:0008017">
    <property type="term" value="F:microtubule binding"/>
    <property type="evidence" value="ECO:0000318"/>
    <property type="project" value="GO_Central"/>
</dbReference>
<dbReference type="Gramene" id="Pp3c4_24010V3.1">
    <property type="protein sequence ID" value="Pp3c4_24010V3.1"/>
    <property type="gene ID" value="Pp3c4_24010"/>
</dbReference>
<dbReference type="InterPro" id="IPR027417">
    <property type="entry name" value="P-loop_NTPase"/>
</dbReference>
<dbReference type="PROSITE" id="PS00411">
    <property type="entry name" value="KINESIN_MOTOR_1"/>
    <property type="match status" value="1"/>
</dbReference>
<dbReference type="Gene3D" id="3.40.850.10">
    <property type="entry name" value="Kinesin motor domain"/>
    <property type="match status" value="1"/>
</dbReference>
<reference evidence="9 11" key="1">
    <citation type="journal article" date="2008" name="Science">
        <title>The Physcomitrella genome reveals evolutionary insights into the conquest of land by plants.</title>
        <authorList>
            <person name="Rensing S."/>
            <person name="Lang D."/>
            <person name="Zimmer A."/>
            <person name="Terry A."/>
            <person name="Salamov A."/>
            <person name="Shapiro H."/>
            <person name="Nishiyama T."/>
            <person name="Perroud P.-F."/>
            <person name="Lindquist E."/>
            <person name="Kamisugi Y."/>
            <person name="Tanahashi T."/>
            <person name="Sakakibara K."/>
            <person name="Fujita T."/>
            <person name="Oishi K."/>
            <person name="Shin-I T."/>
            <person name="Kuroki Y."/>
            <person name="Toyoda A."/>
            <person name="Suzuki Y."/>
            <person name="Hashimoto A."/>
            <person name="Yamaguchi K."/>
            <person name="Sugano A."/>
            <person name="Kohara Y."/>
            <person name="Fujiyama A."/>
            <person name="Anterola A."/>
            <person name="Aoki S."/>
            <person name="Ashton N."/>
            <person name="Barbazuk W.B."/>
            <person name="Barker E."/>
            <person name="Bennetzen J."/>
            <person name="Bezanilla M."/>
            <person name="Blankenship R."/>
            <person name="Cho S.H."/>
            <person name="Dutcher S."/>
            <person name="Estelle M."/>
            <person name="Fawcett J.A."/>
            <person name="Gundlach H."/>
            <person name="Hanada K."/>
            <person name="Heyl A."/>
            <person name="Hicks K.A."/>
            <person name="Hugh J."/>
            <person name="Lohr M."/>
            <person name="Mayer K."/>
            <person name="Melkozernov A."/>
            <person name="Murata T."/>
            <person name="Nelson D."/>
            <person name="Pils B."/>
            <person name="Prigge M."/>
            <person name="Reiss B."/>
            <person name="Renner T."/>
            <person name="Rombauts S."/>
            <person name="Rushton P."/>
            <person name="Sanderfoot A."/>
            <person name="Schween G."/>
            <person name="Shiu S.-H."/>
            <person name="Stueber K."/>
            <person name="Theodoulou F.L."/>
            <person name="Tu H."/>
            <person name="Van de Peer Y."/>
            <person name="Verrier P.J."/>
            <person name="Waters E."/>
            <person name="Wood A."/>
            <person name="Yang L."/>
            <person name="Cove D."/>
            <person name="Cuming A."/>
            <person name="Hasebe M."/>
            <person name="Lucas S."/>
            <person name="Mishler D.B."/>
            <person name="Reski R."/>
            <person name="Grigoriev I."/>
            <person name="Quatrano R.S."/>
            <person name="Boore J.L."/>
        </authorList>
    </citation>
    <scope>NUCLEOTIDE SEQUENCE [LARGE SCALE GENOMIC DNA]</scope>
    <source>
        <strain evidence="10 11">cv. Gransden 2004</strain>
    </source>
</reference>
<evidence type="ECO:0000313" key="11">
    <source>
        <dbReference type="Proteomes" id="UP000006727"/>
    </source>
</evidence>
<dbReference type="PRINTS" id="PR00380">
    <property type="entry name" value="KINESINHEAVY"/>
</dbReference>
<dbReference type="InterPro" id="IPR001752">
    <property type="entry name" value="Kinesin_motor_dom"/>
</dbReference>
<evidence type="ECO:0000313" key="8">
    <source>
        <dbReference type="EMBL" id="BAM48921.1"/>
    </source>
</evidence>
<dbReference type="PANTHER" id="PTHR47972:SF22">
    <property type="entry name" value="KINESIN-LIKE PROTEIN KIN-14A-RELATED"/>
    <property type="match status" value="1"/>
</dbReference>
<dbReference type="STRING" id="3218.K0J6J7"/>
<dbReference type="Pfam" id="PF00225">
    <property type="entry name" value="Kinesin"/>
    <property type="match status" value="1"/>
</dbReference>
<evidence type="ECO:0000256" key="6">
    <source>
        <dbReference type="SAM" id="MobiDB-lite"/>
    </source>
</evidence>
<dbReference type="PaxDb" id="3218-PP1S60_159V6.1"/>
<dbReference type="EMBL" id="ABEU02000004">
    <property type="protein sequence ID" value="PNR55775.1"/>
    <property type="molecule type" value="Genomic_DNA"/>
</dbReference>
<evidence type="ECO:0000256" key="4">
    <source>
        <dbReference type="PROSITE-ProRule" id="PRU00283"/>
    </source>
</evidence>
<keyword evidence="3 4" id="KW-0505">Motor protein</keyword>
<dbReference type="SMART" id="SM00129">
    <property type="entry name" value="KISc"/>
    <property type="match status" value="1"/>
</dbReference>
<feature type="compositionally biased region" description="Polar residues" evidence="6">
    <location>
        <begin position="702"/>
        <end position="712"/>
    </location>
</feature>
<dbReference type="GO" id="GO:0015630">
    <property type="term" value="C:microtubule cytoskeleton"/>
    <property type="evidence" value="ECO:0000318"/>
    <property type="project" value="GO_Central"/>
</dbReference>
<dbReference type="SUPFAM" id="SSF52540">
    <property type="entry name" value="P-loop containing nucleoside triphosphate hydrolases"/>
    <property type="match status" value="1"/>
</dbReference>
<name>K0J6J7_PHYPA</name>
<evidence type="ECO:0000256" key="1">
    <source>
        <dbReference type="ARBA" id="ARBA00022741"/>
    </source>
</evidence>
<dbReference type="FunFam" id="3.40.850.10:FF:000113">
    <property type="entry name" value="Kinesin-like protein"/>
    <property type="match status" value="1"/>
</dbReference>
<feature type="region of interest" description="Disordered" evidence="6">
    <location>
        <begin position="1"/>
        <end position="65"/>
    </location>
</feature>
<dbReference type="GO" id="GO:0005524">
    <property type="term" value="F:ATP binding"/>
    <property type="evidence" value="ECO:0007669"/>
    <property type="project" value="UniProtKB-UniRule"/>
</dbReference>
<evidence type="ECO:0000259" key="7">
    <source>
        <dbReference type="PROSITE" id="PS50067"/>
    </source>
</evidence>
<proteinExistence type="evidence at transcript level"/>
<evidence type="ECO:0000256" key="2">
    <source>
        <dbReference type="ARBA" id="ARBA00022840"/>
    </source>
</evidence>
<reference evidence="8" key="2">
    <citation type="journal article" date="2012" name="Plant Cell Physiol.">
        <title>The KAC Family of Kinesin-Like Proteins is Essential for the Association of Chloroplasts with the Plasma Membrane in Land Plants.</title>
        <authorList>
            <person name="Suetsugu N."/>
            <person name="Sato Y."/>
            <person name="Tsuboi H."/>
            <person name="Kasahara M."/>
            <person name="Imaizumi T."/>
            <person name="Kagawa T."/>
            <person name="Hiwatashi Y."/>
            <person name="Hasebe M."/>
            <person name="Wada M."/>
        </authorList>
    </citation>
    <scope>NUCLEOTIDE SEQUENCE</scope>
</reference>
<feature type="coiled-coil region" evidence="5">
    <location>
        <begin position="562"/>
        <end position="690"/>
    </location>
</feature>
<feature type="domain" description="Kinesin motor" evidence="7">
    <location>
        <begin position="172"/>
        <end position="489"/>
    </location>
</feature>
<accession>K0J6J7</accession>
<sequence length="1362" mass="150493">MGDAKGVRNSWGGGLPSYRQFDADDEPRVREAPVYVPQSPSLTGRVPQSPSLAGRVPQSPSLAGRRHSISAVQFPDTPKQKSLQSPTFVSKVLKVKDRLSSAREECIELRQEASDLQEYSNAKIERVTRYLGVLAEKARRLDEVALDSESRVTPLKKEKKKLFNELVSAKGNVRVYCRARPQFEDEGPSSTTYPDDFTLRLNSNVTAAPNKDFELDRIYGPHISQADIFQDLQPLVQSALDGFNVSIFAYGQTGAGKTFTMEGPSHDRGLYYRVLEELFDLVNSEATPTSSTSFFVTMFELYNEQVRDLLKAPDNRGASTVLFGEPGRGVELVDERLDSPSGFARIFKFGKQMRANVDGVKFDRSSRSHLVVTIHIHSSDSLTGEEHYSKLSMVDLAGSERLNKAEANGDRLTESLHINKSLSALGDVLSALTTKKDYIPYDHSKLTELLYDSLGGDSKAVLIANVNPSNAEVQETIATLNFASRARSAEISLGNRDTIKKWRDMASEARKELYEKEKEATEALGEVMQLKRALKESDDQCLLLFGEVQKAWKLASSLQADLTSHESYINKLQLENDRLSEQSIRDKEQYTNVLTQLTTFTTREEQYQSQIKERSARNEALEVRVQVLEQQLNEARVAAARTLPARPDNSAELQRLREETENALDMNQKLEEELSKRDELIERLHQENEKLFERLTDRSMTTISSPRVSSTPKIPRAESRGMDDFNLDGGFVSATAVPGSPDMRSSSSMRESAGPPSSPGGSGALLKYGSGESVKSTPAGEYLTAALMDFNPAQYESDAAIADGANKLLMLVLAAVIKAGASREHEMLAEIQGAVFGFLHKMENLLVMDTMLVSRVRILYIRSLLSRAPELQSLKVPPVERFLEKAGSGSATGSGSGRSSRNSSLGSSPQRSPAHRNKGADDYGPGFKVSLRQEKRSKFSSLVSKLMGNGDQDNGRPHVTEGKLKETTEEARAFAIGNKGLASLFVHTPAGELQRQIRGWLAENFDFLSLTGEESIGGVTSHLELLSTAILDGWMSGLGVPAQPSTDALGQLLSDYTSMVYTRQLQHLTDVAATLATEEAEDAAQVTKLRSALESVEHKRRKVLMQMRTNVALLSKDDATSPTRSSSMDTENVRIASLMSLDDFFKQAEEIYRDAPHGTTTVNKKMTYLRRLDALEERMSTLLSIDQPCANKCIMDARKFVESLEEQQVVSGGRHSRSRTMDELDASGNIGQWDEAMNNGVESEVVQWSVLQFNNGSATPFVIKCGATSNLELVVKAQAKMQEKNGKEIVAVVPVPSVLDGLSVETIRQTISHLPESFLQLAMARTADGTRARYTRLYKTLAIRVPGLKHVVEELEETSMSK</sequence>
<dbReference type="InterPro" id="IPR019821">
    <property type="entry name" value="Kinesin_motor_CS"/>
</dbReference>
<evidence type="ECO:0000313" key="10">
    <source>
        <dbReference type="EnsemblPlants" id="Pp3c4_24010V3.1"/>
    </source>
</evidence>
<feature type="region of interest" description="Disordered" evidence="6">
    <location>
        <begin position="702"/>
        <end position="769"/>
    </location>
</feature>
<feature type="coiled-coil region" evidence="5">
    <location>
        <begin position="92"/>
        <end position="119"/>
    </location>
</feature>
<dbReference type="EMBL" id="AB719412">
    <property type="protein sequence ID" value="BAM48921.1"/>
    <property type="molecule type" value="mRNA"/>
</dbReference>
<keyword evidence="11" id="KW-1185">Reference proteome</keyword>
<protein>
    <submittedName>
        <fullName evidence="8">Kinesin-like protein for chloroplast movement 2</fullName>
    </submittedName>
</protein>
<dbReference type="Proteomes" id="UP000006727">
    <property type="component" value="Chromosome 4"/>
</dbReference>
<comment type="similarity">
    <text evidence="4">Belongs to the TRAFAC class myosin-kinesin ATPase superfamily. Kinesin family.</text>
</comment>
<feature type="compositionally biased region" description="Polar residues" evidence="6">
    <location>
        <begin position="38"/>
        <end position="51"/>
    </location>
</feature>
<dbReference type="EnsemblPlants" id="Pp3c4_24010V3.2">
    <property type="protein sequence ID" value="Pp3c4_24010V3.2"/>
    <property type="gene ID" value="Pp3c4_24010"/>
</dbReference>
<dbReference type="PROSITE" id="PS50067">
    <property type="entry name" value="KINESIN_MOTOR_2"/>
    <property type="match status" value="1"/>
</dbReference>
<reference evidence="10" key="4">
    <citation type="submission" date="2020-12" db="UniProtKB">
        <authorList>
            <consortium name="EnsemblPlants"/>
        </authorList>
    </citation>
    <scope>IDENTIFICATION</scope>
</reference>
<dbReference type="EnsemblPlants" id="Pp3c4_24010V3.1">
    <property type="protein sequence ID" value="Pp3c4_24010V3.1"/>
    <property type="gene ID" value="Pp3c4_24010"/>
</dbReference>
<dbReference type="PANTHER" id="PTHR47972">
    <property type="entry name" value="KINESIN-LIKE PROTEIN KLP-3"/>
    <property type="match status" value="1"/>
</dbReference>
<keyword evidence="1 4" id="KW-0547">Nucleotide-binding</keyword>
<dbReference type="InterPro" id="IPR036961">
    <property type="entry name" value="Kinesin_motor_dom_sf"/>
</dbReference>
<feature type="compositionally biased region" description="Low complexity" evidence="6">
    <location>
        <begin position="897"/>
        <end position="912"/>
    </location>
</feature>
<dbReference type="OrthoDB" id="3176171at2759"/>